<sequence length="317" mass="36274">MLLFFSLLSAGDYPSHVKETLRRIAPGIYGVFGVYEQVSYQNRGFISNAYFVVTEEGVVVIDALSTYSLGRELLETIGETTEAPVRFAVITHYHTDHFYGAGALKEAGAVVISHEWAYDYISQPASQNFFEARRKILKEHLDGTEMVGPDITLTRDMDLHLGRLTFQVRHFCKAHTPGDVVLWIPERKVLFSGDIVFDGRIPFLGSGNSKDWVVCLDRILELDPEVLLPGHGEPMLRKEKIRESVLWTRKYITDLRKTVRRMIEEGQDVDYVRENVNDALLRIDPSYAQVPVFFDVNPVNAYYVYFEIENELLEEGE</sequence>
<dbReference type="EMBL" id="DRNB01000230">
    <property type="protein sequence ID" value="HHJ64521.1"/>
    <property type="molecule type" value="Genomic_DNA"/>
</dbReference>
<dbReference type="PANTHER" id="PTHR42951:SF20">
    <property type="entry name" value="BETA LACTAMASE"/>
    <property type="match status" value="1"/>
</dbReference>
<reference evidence="2" key="1">
    <citation type="journal article" date="2020" name="mSystems">
        <title>Genome- and Community-Level Interaction Insights into Carbon Utilization and Element Cycling Functions of Hydrothermarchaeota in Hydrothermal Sediment.</title>
        <authorList>
            <person name="Zhou Z."/>
            <person name="Liu Y."/>
            <person name="Xu W."/>
            <person name="Pan J."/>
            <person name="Luo Z.H."/>
            <person name="Li M."/>
        </authorList>
    </citation>
    <scope>NUCLEOTIDE SEQUENCE [LARGE SCALE GENOMIC DNA]</scope>
    <source>
        <strain evidence="2">HyVt-501</strain>
    </source>
</reference>
<dbReference type="Proteomes" id="UP000885792">
    <property type="component" value="Unassembled WGS sequence"/>
</dbReference>
<dbReference type="Pfam" id="PF00753">
    <property type="entry name" value="Lactamase_B"/>
    <property type="match status" value="1"/>
</dbReference>
<dbReference type="InterPro" id="IPR001279">
    <property type="entry name" value="Metallo-B-lactamas"/>
</dbReference>
<organism evidence="2">
    <name type="scientific">Aquifex aeolicus</name>
    <dbReference type="NCBI Taxonomy" id="63363"/>
    <lineage>
        <taxon>Bacteria</taxon>
        <taxon>Pseudomonadati</taxon>
        <taxon>Aquificota</taxon>
        <taxon>Aquificia</taxon>
        <taxon>Aquificales</taxon>
        <taxon>Aquificaceae</taxon>
        <taxon>Aquifex</taxon>
    </lineage>
</organism>
<dbReference type="SUPFAM" id="SSF56281">
    <property type="entry name" value="Metallo-hydrolase/oxidoreductase"/>
    <property type="match status" value="1"/>
</dbReference>
<evidence type="ECO:0000259" key="1">
    <source>
        <dbReference type="SMART" id="SM00849"/>
    </source>
</evidence>
<feature type="domain" description="Metallo-beta-lactamase" evidence="1">
    <location>
        <begin position="46"/>
        <end position="231"/>
    </location>
</feature>
<dbReference type="Gene3D" id="3.60.15.10">
    <property type="entry name" value="Ribonuclease Z/Hydroxyacylglutathione hydrolase-like"/>
    <property type="match status" value="1"/>
</dbReference>
<protein>
    <submittedName>
        <fullName evidence="2">MBL fold metallo-hydrolase</fullName>
    </submittedName>
</protein>
<dbReference type="SMART" id="SM00849">
    <property type="entry name" value="Lactamase_B"/>
    <property type="match status" value="1"/>
</dbReference>
<dbReference type="InterPro" id="IPR050855">
    <property type="entry name" value="NDM-1-like"/>
</dbReference>
<dbReference type="CDD" id="cd16282">
    <property type="entry name" value="metallo-hydrolase-like_MBL-fold"/>
    <property type="match status" value="1"/>
</dbReference>
<evidence type="ECO:0000313" key="2">
    <source>
        <dbReference type="EMBL" id="HHJ64521.1"/>
    </source>
</evidence>
<dbReference type="PANTHER" id="PTHR42951">
    <property type="entry name" value="METALLO-BETA-LACTAMASE DOMAIN-CONTAINING"/>
    <property type="match status" value="1"/>
</dbReference>
<dbReference type="InterPro" id="IPR036866">
    <property type="entry name" value="RibonucZ/Hydroxyglut_hydro"/>
</dbReference>
<dbReference type="AlphaFoldDB" id="A0A7C5QF33"/>
<proteinExistence type="predicted"/>
<name>A0A7C5QF33_AQUAO</name>
<comment type="caution">
    <text evidence="2">The sequence shown here is derived from an EMBL/GenBank/DDBJ whole genome shotgun (WGS) entry which is preliminary data.</text>
</comment>
<gene>
    <name evidence="2" type="ORF">ENJ61_06395</name>
</gene>
<accession>A0A7C5QF33</accession>